<protein>
    <submittedName>
        <fullName evidence="1">Uncharacterized protein</fullName>
    </submittedName>
</protein>
<reference evidence="1" key="1">
    <citation type="journal article" date="2015" name="Nature">
        <title>Complex archaea that bridge the gap between prokaryotes and eukaryotes.</title>
        <authorList>
            <person name="Spang A."/>
            <person name="Saw J.H."/>
            <person name="Jorgensen S.L."/>
            <person name="Zaremba-Niedzwiedzka K."/>
            <person name="Martijn J."/>
            <person name="Lind A.E."/>
            <person name="van Eijk R."/>
            <person name="Schleper C."/>
            <person name="Guy L."/>
            <person name="Ettema T.J."/>
        </authorList>
    </citation>
    <scope>NUCLEOTIDE SEQUENCE</scope>
</reference>
<name>A0A0F8WA71_9ZZZZ</name>
<sequence>STASKIAMTAEKLVSLRAAASSTTRWLVRTELARKAVDAARQAAIQHRMSGQVTAKAKSSYERVGNSVLMRVTVTLEPGSALAIARVGPPR</sequence>
<proteinExistence type="predicted"/>
<accession>A0A0F8WA71</accession>
<comment type="caution">
    <text evidence="1">The sequence shown here is derived from an EMBL/GenBank/DDBJ whole genome shotgun (WGS) entry which is preliminary data.</text>
</comment>
<gene>
    <name evidence="1" type="ORF">LCGC14_3094070</name>
</gene>
<dbReference type="EMBL" id="LAZR01066466">
    <property type="protein sequence ID" value="KKK53513.1"/>
    <property type="molecule type" value="Genomic_DNA"/>
</dbReference>
<evidence type="ECO:0000313" key="1">
    <source>
        <dbReference type="EMBL" id="KKK53513.1"/>
    </source>
</evidence>
<organism evidence="1">
    <name type="scientific">marine sediment metagenome</name>
    <dbReference type="NCBI Taxonomy" id="412755"/>
    <lineage>
        <taxon>unclassified sequences</taxon>
        <taxon>metagenomes</taxon>
        <taxon>ecological metagenomes</taxon>
    </lineage>
</organism>
<feature type="non-terminal residue" evidence="1">
    <location>
        <position position="1"/>
    </location>
</feature>
<dbReference type="AlphaFoldDB" id="A0A0F8WA71"/>